<sequence>MQIKEIENPISSMQFHGLHWIEASAGTGKTFTLSSLMVRILLEKYLPRQVIATTFTRKAAAELKSRIRQRLYGILQLLESLRSELPANIEARAKLEKDELVQVVLERNANQIGYACERLQLVLDQLDELFVGTLDSFSQTLLREFAFESGKIERADISHDDKMYVQQLVHDILREWVQNQPQAAVNILLQRRQLKSVEAYAELIEKSLNFSSAKLNPVPAPAFSLAEIEQAAEVLAQLPLEDLSALENFTPEGAYAKLMNQPWSKFSIVEVLRKLPAALEKIQQQGAQVLVNGQTPEAFSQLQAFIKKPDPRSANGKKKIDDAEVNALLRHPVLAAVQALLEAVKQASADLESLDLYLKYHIATEVKYRLPQVLQSKGETTFSQQIRTLSEALQGEQGNQFSAFVHARYPLILVDEFQDTNLDQDTMLAEIWRHPARVKQGCMIMVGDRKQAIYGFRGGDMLTFLKAREDVYRKQGSFYQLKKNFRSIAPLVEVVDALFQQQMDFGEDVLYVPITAGADHADLHDQGQINLAPLRWLQLENKEQEAEQVAWKIQHLLQQSAQQELYFTEPKAAAPNAEKQPLSDNDIAVLATNHSALNAVQQALLSLGIRVNRAAKRSVFSSAIAQDVGAVLAAALSPYQEAKVKRALLGRLLGLKLNDLWRADSQTADLSHYIAQFDHIRELWLNQGFLPAWHYCLNYFKIWERIVALHSRENERDVVNLRHLTEILSDQSEQLQGAQHLFHWYLKQLKAPKGHEWELERPLTNAEGVKLMTIHQSKGLEFKIVFLLNADGKPKEDNSLIFSYEDVQQDAHSEKRRVIDIGGGAADELKKRQHDERRHAEQHRLWYVALTRASHRIYAVLRTQDHKSLYSLPFWAGQGEFSFQHPHCAIESLIAESPAALHAAAEAELVLDALPLPEARFYPRGNTSFTGLSQHLAYRQLPQDQLAIQPVSEDSADDETDHVTEAELPAREIDWIKQQFPKGTVAGTFLHSIYEQIDFQDAAGWKLEVLRRFKNDGPQLLIELRLKMQESFSIWKTFAQAWKSSYVQAVQPLYQQVQQLFGVQVASHEQHKWVRGAFMEFNHLLMQRIACSEQISPQRVEIFKNSEHYQPEQLLALLRDLGGEFQSVYADDLMSRLQQTTPALNAQQVKAPLKEAPAYEARSLQSYVDMGFGALVESMQNEILYVLMTQWMHDVAETPLHADFSLSRLPTNSHLPEFPFHLALSDQPVQIRKIQRLFKEQGIQIEALNEANSARYLTGAIDLVYFDGQRYHIADYKSNFLGKTEQHYALSEVKNSMSQSSYWLQAALYLAALHRYLSVNLQGYDIHQHLGGASYLYLRGMCAAPDYGICHWQPDADFILQLDHILGYLHADKLYETS</sequence>
<keyword evidence="8 15" id="KW-0067">ATP-binding</keyword>
<dbReference type="CDD" id="cd22352">
    <property type="entry name" value="RecB_C-like"/>
    <property type="match status" value="1"/>
</dbReference>
<evidence type="ECO:0000256" key="2">
    <source>
        <dbReference type="ARBA" id="ARBA00022723"/>
    </source>
</evidence>
<dbReference type="InterPro" id="IPR027417">
    <property type="entry name" value="P-loop_NTPase"/>
</dbReference>
<evidence type="ECO:0000313" key="20">
    <source>
        <dbReference type="Proteomes" id="UP000293483"/>
    </source>
</evidence>
<keyword evidence="12 15" id="KW-0413">Isomerase</keyword>
<proteinExistence type="inferred from homology"/>
<evidence type="ECO:0000256" key="1">
    <source>
        <dbReference type="ARBA" id="ARBA00022722"/>
    </source>
</evidence>
<comment type="caution">
    <text evidence="19">The sequence shown here is derived from an EMBL/GenBank/DDBJ whole genome shotgun (WGS) entry which is preliminary data.</text>
</comment>
<dbReference type="HAMAP" id="MF_01485">
    <property type="entry name" value="RecB"/>
    <property type="match status" value="1"/>
</dbReference>
<keyword evidence="5 15" id="KW-0378">Hydrolase</keyword>
<feature type="binding site" evidence="16">
    <location>
        <begin position="23"/>
        <end position="30"/>
    </location>
    <ligand>
        <name>ATP</name>
        <dbReference type="ChEBI" id="CHEBI:30616"/>
    </ligand>
</feature>
<evidence type="ECO:0000256" key="3">
    <source>
        <dbReference type="ARBA" id="ARBA00022741"/>
    </source>
</evidence>
<dbReference type="GO" id="GO:0009338">
    <property type="term" value="C:exodeoxyribonuclease V complex"/>
    <property type="evidence" value="ECO:0007669"/>
    <property type="project" value="TreeGrafter"/>
</dbReference>
<dbReference type="GO" id="GO:0005524">
    <property type="term" value="F:ATP binding"/>
    <property type="evidence" value="ECO:0007669"/>
    <property type="project" value="UniProtKB-UniRule"/>
</dbReference>
<name>A0A4Q7B4Z0_9GAMM</name>
<comment type="catalytic activity">
    <reaction evidence="14 15">
        <text>ATP + H2O = ADP + phosphate + H(+)</text>
        <dbReference type="Rhea" id="RHEA:13065"/>
        <dbReference type="ChEBI" id="CHEBI:15377"/>
        <dbReference type="ChEBI" id="CHEBI:15378"/>
        <dbReference type="ChEBI" id="CHEBI:30616"/>
        <dbReference type="ChEBI" id="CHEBI:43474"/>
        <dbReference type="ChEBI" id="CHEBI:456216"/>
        <dbReference type="EC" id="5.6.2.4"/>
    </reaction>
</comment>
<dbReference type="PROSITE" id="PS51198">
    <property type="entry name" value="UVRD_HELICASE_ATP_BIND"/>
    <property type="match status" value="1"/>
</dbReference>
<dbReference type="Gene3D" id="1.10.486.10">
    <property type="entry name" value="PCRA, domain 4"/>
    <property type="match status" value="1"/>
</dbReference>
<keyword evidence="1 15" id="KW-0540">Nuclease</keyword>
<feature type="domain" description="UvrD-like helicase C-terminal" evidence="18">
    <location>
        <begin position="489"/>
        <end position="779"/>
    </location>
</feature>
<dbReference type="PROSITE" id="PS51217">
    <property type="entry name" value="UVRD_HELICASE_CTER"/>
    <property type="match status" value="1"/>
</dbReference>
<evidence type="ECO:0000259" key="17">
    <source>
        <dbReference type="PROSITE" id="PS51198"/>
    </source>
</evidence>
<keyword evidence="9 15" id="KW-0460">Magnesium</keyword>
<dbReference type="GO" id="GO:0008854">
    <property type="term" value="F:exodeoxyribonuclease V activity"/>
    <property type="evidence" value="ECO:0007669"/>
    <property type="project" value="UniProtKB-EC"/>
</dbReference>
<dbReference type="GO" id="GO:0016887">
    <property type="term" value="F:ATP hydrolysis activity"/>
    <property type="evidence" value="ECO:0007669"/>
    <property type="project" value="RHEA"/>
</dbReference>
<dbReference type="Gene3D" id="3.90.320.10">
    <property type="match status" value="2"/>
</dbReference>
<dbReference type="Gene3D" id="3.40.50.300">
    <property type="entry name" value="P-loop containing nucleotide triphosphate hydrolases"/>
    <property type="match status" value="3"/>
</dbReference>
<comment type="similarity">
    <text evidence="15">Belongs to the helicase family. UvrD subfamily.</text>
</comment>
<dbReference type="Pfam" id="PF00580">
    <property type="entry name" value="UvrD-helicase"/>
    <property type="match status" value="1"/>
</dbReference>
<evidence type="ECO:0000256" key="15">
    <source>
        <dbReference type="HAMAP-Rule" id="MF_01485"/>
    </source>
</evidence>
<dbReference type="InterPro" id="IPR014016">
    <property type="entry name" value="UvrD-like_ATP-bd"/>
</dbReference>
<dbReference type="Pfam" id="PF13361">
    <property type="entry name" value="UvrD_C"/>
    <property type="match status" value="1"/>
</dbReference>
<dbReference type="STRING" id="202951.GCA_001485025_01108"/>
<dbReference type="Gene3D" id="1.10.3170.10">
    <property type="entry name" value="Recbcd, chain B, domain 2"/>
    <property type="match status" value="1"/>
</dbReference>
<evidence type="ECO:0000256" key="16">
    <source>
        <dbReference type="PROSITE-ProRule" id="PRU00560"/>
    </source>
</evidence>
<evidence type="ECO:0000256" key="4">
    <source>
        <dbReference type="ARBA" id="ARBA00022763"/>
    </source>
</evidence>
<comment type="subunit">
    <text evidence="15">Heterotrimer of RecB, RecC and RecD. All subunits contribute to DNA-binding. Interacts with RecA.</text>
</comment>
<dbReference type="InterPro" id="IPR011604">
    <property type="entry name" value="PDDEXK-like_dom_sf"/>
</dbReference>
<dbReference type="InterPro" id="IPR000212">
    <property type="entry name" value="DNA_helicase_UvrD/REP"/>
</dbReference>
<dbReference type="GO" id="GO:0000287">
    <property type="term" value="F:magnesium ion binding"/>
    <property type="evidence" value="ECO:0007669"/>
    <property type="project" value="UniProtKB-UniRule"/>
</dbReference>
<comment type="miscellaneous">
    <text evidence="15">In the RecBCD complex, RecB has a slow 3'-5' helicase, an exonuclease activity and loads RecA onto ssDNA, RecD has a fast 5'-3' helicase activity, while RecC stimulates the ATPase and processivity of the RecB helicase and contributes to recognition of the Chi site.</text>
</comment>
<evidence type="ECO:0000256" key="11">
    <source>
        <dbReference type="ARBA" id="ARBA00023204"/>
    </source>
</evidence>
<dbReference type="GO" id="GO:0003677">
    <property type="term" value="F:DNA binding"/>
    <property type="evidence" value="ECO:0007669"/>
    <property type="project" value="UniProtKB-UniRule"/>
</dbReference>
<dbReference type="EC" id="3.1.11.5" evidence="15"/>
<comment type="catalytic activity">
    <reaction evidence="15">
        <text>Exonucleolytic cleavage (in the presence of ATP) in either 5'- to 3'- or 3'- to 5'-direction to yield 5'-phosphooligonucleotides.</text>
        <dbReference type="EC" id="3.1.11.5"/>
    </reaction>
</comment>
<feature type="region of interest" description="DNA-binding and helicase activity, interacts with RecC" evidence="15">
    <location>
        <begin position="1"/>
        <end position="895"/>
    </location>
</feature>
<comment type="function">
    <text evidence="15">A helicase/nuclease that prepares dsDNA breaks (DSB) for recombinational DNA repair. Binds to DSBs and unwinds DNA via a highly rapid and processive ATP-dependent bidirectional helicase activity. Unwinds dsDNA until it encounters a Chi (crossover hotspot instigator) sequence from the 3' direction. Cuts ssDNA a few nucleotides 3' to the Chi site. The properties and activities of the enzyme are changed at Chi. The Chi-altered holoenzyme produces a long 3'-ssDNA overhang and facilitates RecA-binding to the ssDNA for homologous DNA recombination and repair. Holoenzyme degrades any linearized DNA that is unable to undergo homologous recombination. In the holoenzyme this subunit contributes ATPase, 3'-5' helicase, exonuclease activity and loads RecA onto ssDNA.</text>
</comment>
<feature type="binding site" evidence="15">
    <location>
        <position position="1275"/>
    </location>
    <ligand>
        <name>Mg(2+)</name>
        <dbReference type="ChEBI" id="CHEBI:18420"/>
    </ligand>
</feature>
<evidence type="ECO:0000256" key="10">
    <source>
        <dbReference type="ARBA" id="ARBA00023125"/>
    </source>
</evidence>
<dbReference type="SUPFAM" id="SSF52980">
    <property type="entry name" value="Restriction endonuclease-like"/>
    <property type="match status" value="2"/>
</dbReference>
<organism evidence="19 20">
    <name type="scientific">Acinetobacter bouvetii</name>
    <dbReference type="NCBI Taxonomy" id="202951"/>
    <lineage>
        <taxon>Bacteria</taxon>
        <taxon>Pseudomonadati</taxon>
        <taxon>Pseudomonadota</taxon>
        <taxon>Gammaproteobacteria</taxon>
        <taxon>Moraxellales</taxon>
        <taxon>Moraxellaceae</taxon>
        <taxon>Acinetobacter</taxon>
    </lineage>
</organism>
<feature type="region of interest" description="Nuclease activity, interacts with RecD and RecA" evidence="15">
    <location>
        <begin position="923"/>
        <end position="1378"/>
    </location>
</feature>
<comment type="catalytic activity">
    <reaction evidence="13 15">
        <text>Couples ATP hydrolysis with the unwinding of duplex DNA by translocating in the 3'-5' direction.</text>
        <dbReference type="EC" id="5.6.2.4"/>
    </reaction>
</comment>
<gene>
    <name evidence="15" type="primary">recB</name>
    <name evidence="19" type="ORF">EXE25_01360</name>
</gene>
<evidence type="ECO:0000256" key="13">
    <source>
        <dbReference type="ARBA" id="ARBA00034617"/>
    </source>
</evidence>
<dbReference type="GO" id="GO:0005829">
    <property type="term" value="C:cytosol"/>
    <property type="evidence" value="ECO:0007669"/>
    <property type="project" value="TreeGrafter"/>
</dbReference>
<protein>
    <recommendedName>
        <fullName evidence="15">RecBCD enzyme subunit RecB</fullName>
        <ecNumber evidence="15">3.1.11.5</ecNumber>
        <ecNumber evidence="15">5.6.2.4</ecNumber>
    </recommendedName>
    <alternativeName>
        <fullName evidence="15">DNA 3'-5' helicase subunit RecB</fullName>
    </alternativeName>
    <alternativeName>
        <fullName evidence="15">Exonuclease V subunit RecB</fullName>
        <shortName evidence="15">ExoV subunit RecB</shortName>
    </alternativeName>
    <alternativeName>
        <fullName evidence="15">Helicase/nuclease RecBCD subunit RecB</fullName>
    </alternativeName>
</protein>
<dbReference type="InterPro" id="IPR014017">
    <property type="entry name" value="DNA_helicase_UvrD-like_C"/>
</dbReference>
<feature type="binding site" evidence="15">
    <location>
        <position position="991"/>
    </location>
    <ligand>
        <name>Mg(2+)</name>
        <dbReference type="ChEBI" id="CHEBI:18420"/>
    </ligand>
</feature>
<comment type="domain">
    <text evidence="15">The N-terminal DNA-binding domain is a ssDNA-dependent ATPase and has ATP-dependent 3'-5' helicase function. This domain interacts with RecC.</text>
</comment>
<keyword evidence="10 15" id="KW-0238">DNA-binding</keyword>
<keyword evidence="11 15" id="KW-0234">DNA repair</keyword>
<evidence type="ECO:0000313" key="19">
    <source>
        <dbReference type="EMBL" id="RZG69958.1"/>
    </source>
</evidence>
<dbReference type="Proteomes" id="UP000293483">
    <property type="component" value="Unassembled WGS sequence"/>
</dbReference>
<dbReference type="PANTHER" id="PTHR11070:SF23">
    <property type="entry name" value="RECBCD ENZYME SUBUNIT RECB"/>
    <property type="match status" value="1"/>
</dbReference>
<dbReference type="RefSeq" id="WP_130143822.1">
    <property type="nucleotide sequence ID" value="NZ_SGSU01000001.1"/>
</dbReference>
<accession>A0A4Q7B4Z0</accession>
<evidence type="ECO:0000259" key="18">
    <source>
        <dbReference type="PROSITE" id="PS51217"/>
    </source>
</evidence>
<feature type="active site" description="For nuclease activity" evidence="15">
    <location>
        <position position="1275"/>
    </location>
</feature>
<keyword evidence="2 15" id="KW-0479">Metal-binding</keyword>
<dbReference type="GO" id="GO:0043138">
    <property type="term" value="F:3'-5' DNA helicase activity"/>
    <property type="evidence" value="ECO:0007669"/>
    <property type="project" value="UniProtKB-UniRule"/>
</dbReference>
<evidence type="ECO:0000256" key="9">
    <source>
        <dbReference type="ARBA" id="ARBA00022842"/>
    </source>
</evidence>
<evidence type="ECO:0000256" key="5">
    <source>
        <dbReference type="ARBA" id="ARBA00022801"/>
    </source>
</evidence>
<dbReference type="InterPro" id="IPR011335">
    <property type="entry name" value="Restrct_endonuc-II-like"/>
</dbReference>
<dbReference type="InterPro" id="IPR004586">
    <property type="entry name" value="RecB"/>
</dbReference>
<dbReference type="PANTHER" id="PTHR11070">
    <property type="entry name" value="UVRD / RECB / PCRA DNA HELICASE FAMILY MEMBER"/>
    <property type="match status" value="1"/>
</dbReference>
<dbReference type="EC" id="5.6.2.4" evidence="15"/>
<feature type="domain" description="UvrD-like helicase ATP-binding" evidence="17">
    <location>
        <begin position="2"/>
        <end position="488"/>
    </location>
</feature>
<keyword evidence="3 15" id="KW-0547">Nucleotide-binding</keyword>
<evidence type="ECO:0000256" key="14">
    <source>
        <dbReference type="ARBA" id="ARBA00048988"/>
    </source>
</evidence>
<evidence type="ECO:0000256" key="8">
    <source>
        <dbReference type="ARBA" id="ARBA00022840"/>
    </source>
</evidence>
<feature type="binding site" evidence="15">
    <location>
        <position position="1262"/>
    </location>
    <ligand>
        <name>Mg(2+)</name>
        <dbReference type="ChEBI" id="CHEBI:18420"/>
    </ligand>
</feature>
<keyword evidence="4 15" id="KW-0227">DNA damage</keyword>
<evidence type="ECO:0000256" key="12">
    <source>
        <dbReference type="ARBA" id="ARBA00023235"/>
    </source>
</evidence>
<keyword evidence="7 15" id="KW-0269">Exonuclease</keyword>
<reference evidence="19 20" key="1">
    <citation type="submission" date="2019-02" db="EMBL/GenBank/DDBJ databases">
        <title>The Batch Genome Submission of Acinetobacter spp. strains.</title>
        <authorList>
            <person name="Qin J."/>
            <person name="Hu Y."/>
            <person name="Ye H."/>
            <person name="Wei L."/>
            <person name="Feng Y."/>
            <person name="Zong Z."/>
        </authorList>
    </citation>
    <scope>NUCLEOTIDE SEQUENCE [LARGE SCALE GENOMIC DNA]</scope>
    <source>
        <strain evidence="19 20">WCHABo060081</strain>
    </source>
</reference>
<dbReference type="SUPFAM" id="SSF52540">
    <property type="entry name" value="P-loop containing nucleoside triphosphate hydrolases"/>
    <property type="match status" value="1"/>
</dbReference>
<evidence type="ECO:0000256" key="6">
    <source>
        <dbReference type="ARBA" id="ARBA00022806"/>
    </source>
</evidence>
<evidence type="ECO:0000256" key="7">
    <source>
        <dbReference type="ARBA" id="ARBA00022839"/>
    </source>
</evidence>
<dbReference type="EMBL" id="SGSU01000001">
    <property type="protein sequence ID" value="RZG69958.1"/>
    <property type="molecule type" value="Genomic_DNA"/>
</dbReference>
<dbReference type="GO" id="GO:0000724">
    <property type="term" value="P:double-strand break repair via homologous recombination"/>
    <property type="evidence" value="ECO:0007669"/>
    <property type="project" value="UniProtKB-UniRule"/>
</dbReference>
<keyword evidence="6 15" id="KW-0347">Helicase</keyword>
<comment type="cofactor">
    <cofactor evidence="15">
        <name>Mg(2+)</name>
        <dbReference type="ChEBI" id="CHEBI:18420"/>
    </cofactor>
    <text evidence="15">Binds 1 Mg(2+) ion per subunit.</text>
</comment>
<comment type="domain">
    <text evidence="15">The C-terminal domain has nuclease activity and interacts with RecD. It interacts with RecA, facilitating its loading onto ssDNA.</text>
</comment>